<dbReference type="InParanoid" id="J4G0J2"/>
<feature type="region of interest" description="Disordered" evidence="1">
    <location>
        <begin position="103"/>
        <end position="125"/>
    </location>
</feature>
<dbReference type="OrthoDB" id="2799266at2759"/>
<evidence type="ECO:0000313" key="3">
    <source>
        <dbReference type="EMBL" id="CCL98658.1"/>
    </source>
</evidence>
<keyword evidence="4" id="KW-1185">Reference proteome</keyword>
<feature type="signal peptide" evidence="2">
    <location>
        <begin position="1"/>
        <end position="19"/>
    </location>
</feature>
<name>J4G0J2_9APHY</name>
<proteinExistence type="predicted"/>
<reference evidence="3 4" key="1">
    <citation type="journal article" date="2012" name="Appl. Environ. Microbiol.">
        <title>Short-read sequencing for genomic analysis of the brown rot fungus Fibroporia radiculosa.</title>
        <authorList>
            <person name="Tang J.D."/>
            <person name="Perkins A.D."/>
            <person name="Sonstegard T.S."/>
            <person name="Schroeder S.G."/>
            <person name="Burgess S.C."/>
            <person name="Diehl S.V."/>
        </authorList>
    </citation>
    <scope>NUCLEOTIDE SEQUENCE [LARGE SCALE GENOMIC DNA]</scope>
    <source>
        <strain evidence="3 4">TFFH 294</strain>
    </source>
</reference>
<dbReference type="AlphaFoldDB" id="J4G0J2"/>
<dbReference type="RefSeq" id="XP_012177941.1">
    <property type="nucleotide sequence ID" value="XM_012322551.1"/>
</dbReference>
<gene>
    <name evidence="3" type="ORF">FIBRA_00660</name>
</gene>
<accession>J4G0J2</accession>
<dbReference type="Proteomes" id="UP000006352">
    <property type="component" value="Unassembled WGS sequence"/>
</dbReference>
<organism evidence="3 4">
    <name type="scientific">Fibroporia radiculosa</name>
    <dbReference type="NCBI Taxonomy" id="599839"/>
    <lineage>
        <taxon>Eukaryota</taxon>
        <taxon>Fungi</taxon>
        <taxon>Dikarya</taxon>
        <taxon>Basidiomycota</taxon>
        <taxon>Agaricomycotina</taxon>
        <taxon>Agaricomycetes</taxon>
        <taxon>Polyporales</taxon>
        <taxon>Fibroporiaceae</taxon>
        <taxon>Fibroporia</taxon>
    </lineage>
</organism>
<feature type="chain" id="PRO_5003778863" evidence="2">
    <location>
        <begin position="20"/>
        <end position="314"/>
    </location>
</feature>
<sequence length="314" mass="32641">MRVSAFALISLIAVVPAASAPIEAFIPIADSPLSEIGLVGPSEIPNLNLLNASPHGSILKHFGRQIRIADHNVGGNMTWPLAPSAGLLKRSKKSEAIDRARMKMQQQNAPLPSATPPPPQPQAELFAAPMGASTSALQGLGDARASGSDGFHQLLGTAFDSNSTPNDPVPNGTQTTTSAGVMPTFQKVAATAVSTPIDPRYTTSTTSTPHSPHAALRSRRGDLGRELTAHNSVAHPADSKGHSMVVNTNAILPEPSSADQGPKDAYEDVGLIDIDSNRPPPPQPLAAALPKSTAYMTGIPEKIEQNPANATTPV</sequence>
<evidence type="ECO:0000256" key="1">
    <source>
        <dbReference type="SAM" id="MobiDB-lite"/>
    </source>
</evidence>
<dbReference type="EMBL" id="HE796896">
    <property type="protein sequence ID" value="CCL98658.1"/>
    <property type="molecule type" value="Genomic_DNA"/>
</dbReference>
<protein>
    <submittedName>
        <fullName evidence="3">Uncharacterized protein</fullName>
    </submittedName>
</protein>
<evidence type="ECO:0000256" key="2">
    <source>
        <dbReference type="SAM" id="SignalP"/>
    </source>
</evidence>
<dbReference type="HOGENOM" id="CLU_885767_0_0_1"/>
<keyword evidence="2" id="KW-0732">Signal</keyword>
<evidence type="ECO:0000313" key="4">
    <source>
        <dbReference type="Proteomes" id="UP000006352"/>
    </source>
</evidence>
<dbReference type="GeneID" id="24093569"/>